<sequence>MEIKKILTLILAASILWSCSNDDEMLDMKDDSVEIVQEIELVPKEDIDAIIIKSLQDNDEFKWSQLNDVQLWSALMHADSILTVGYKAEGESNINERITSINVEDPNWVKSRTDIVEETRFVLERKYQRSINKDDLERFSHDVLPFLEMKILDLEVISRLRSMENVRYIEPLSYEVNFQTYNEGQRYSDSGCSNEPNFNISGLYTTISPNAKMSWNYPQMGINQAWEYSTGAGITIGMIDTGVSPNQENLGGQFNSGFSQGRTVERRGTYQTGMWWWKEYDGPDDKCGHGTSMAGVATAPRGNDGNAVGVA</sequence>
<dbReference type="GO" id="GO:0004252">
    <property type="term" value="F:serine-type endopeptidase activity"/>
    <property type="evidence" value="ECO:0007669"/>
    <property type="project" value="InterPro"/>
</dbReference>
<name>A0AA49JI87_9BACT</name>
<gene>
    <name evidence="6" type="ORF">QYS48_12415</name>
</gene>
<dbReference type="Pfam" id="PF00082">
    <property type="entry name" value="Peptidase_S8"/>
    <property type="match status" value="1"/>
</dbReference>
<evidence type="ECO:0000313" key="6">
    <source>
        <dbReference type="EMBL" id="WKK87461.2"/>
    </source>
</evidence>
<dbReference type="PROSITE" id="PS51892">
    <property type="entry name" value="SUBTILASE"/>
    <property type="match status" value="1"/>
</dbReference>
<evidence type="ECO:0000256" key="3">
    <source>
        <dbReference type="ARBA" id="ARBA00022825"/>
    </source>
</evidence>
<dbReference type="Gene3D" id="3.40.50.200">
    <property type="entry name" value="Peptidase S8/S53 domain"/>
    <property type="match status" value="1"/>
</dbReference>
<dbReference type="InterPro" id="IPR036852">
    <property type="entry name" value="Peptidase_S8/S53_dom_sf"/>
</dbReference>
<evidence type="ECO:0000256" key="4">
    <source>
        <dbReference type="PROSITE-ProRule" id="PRU01240"/>
    </source>
</evidence>
<dbReference type="InterPro" id="IPR015500">
    <property type="entry name" value="Peptidase_S8_subtilisin-rel"/>
</dbReference>
<organism evidence="6 7">
    <name type="scientific">Marivirga arenosa</name>
    <dbReference type="NCBI Taxonomy" id="3059076"/>
    <lineage>
        <taxon>Bacteria</taxon>
        <taxon>Pseudomonadati</taxon>
        <taxon>Bacteroidota</taxon>
        <taxon>Cytophagia</taxon>
        <taxon>Cytophagales</taxon>
        <taxon>Marivirgaceae</taxon>
        <taxon>Marivirga</taxon>
    </lineage>
</organism>
<proteinExistence type="inferred from homology"/>
<accession>A0AA49JI87</accession>
<dbReference type="EMBL" id="CP129970">
    <property type="protein sequence ID" value="WKK87461.2"/>
    <property type="molecule type" value="Genomic_DNA"/>
</dbReference>
<dbReference type="SUPFAM" id="SSF52743">
    <property type="entry name" value="Subtilisin-like"/>
    <property type="match status" value="1"/>
</dbReference>
<evidence type="ECO:0000313" key="7">
    <source>
        <dbReference type="Proteomes" id="UP001244443"/>
    </source>
</evidence>
<dbReference type="GO" id="GO:0006508">
    <property type="term" value="P:proteolysis"/>
    <property type="evidence" value="ECO:0007669"/>
    <property type="project" value="UniProtKB-KW"/>
</dbReference>
<comment type="caution">
    <text evidence="4">Lacks conserved residue(s) required for the propagation of feature annotation.</text>
</comment>
<dbReference type="PROSITE" id="PS00136">
    <property type="entry name" value="SUBTILASE_ASP"/>
    <property type="match status" value="1"/>
</dbReference>
<keyword evidence="2" id="KW-0378">Hydrolase</keyword>
<dbReference type="Proteomes" id="UP001244443">
    <property type="component" value="Chromosome"/>
</dbReference>
<reference evidence="6" key="1">
    <citation type="submission" date="2023-08" db="EMBL/GenBank/DDBJ databases">
        <title>Comparative genomics and taxonomic characterization of three novel marine species of genus Marivirga.</title>
        <authorList>
            <person name="Muhammad N."/>
            <person name="Kim S.-G."/>
        </authorList>
    </citation>
    <scope>NUCLEOTIDE SEQUENCE [LARGE SCALE GENOMIC DNA]</scope>
    <source>
        <strain evidence="6">ABR2-2</strain>
    </source>
</reference>
<keyword evidence="3" id="KW-0720">Serine protease</keyword>
<evidence type="ECO:0000256" key="1">
    <source>
        <dbReference type="ARBA" id="ARBA00022670"/>
    </source>
</evidence>
<evidence type="ECO:0000259" key="5">
    <source>
        <dbReference type="Pfam" id="PF00082"/>
    </source>
</evidence>
<dbReference type="PRINTS" id="PR00723">
    <property type="entry name" value="SUBTILISIN"/>
</dbReference>
<evidence type="ECO:0000256" key="2">
    <source>
        <dbReference type="ARBA" id="ARBA00022801"/>
    </source>
</evidence>
<keyword evidence="1" id="KW-0645">Protease</keyword>
<feature type="domain" description="Peptidase S8/S53" evidence="5">
    <location>
        <begin position="231"/>
        <end position="311"/>
    </location>
</feature>
<comment type="similarity">
    <text evidence="4">Belongs to the peptidase S8 family.</text>
</comment>
<dbReference type="RefSeq" id="WP_308357400.1">
    <property type="nucleotide sequence ID" value="NZ_CP129970.2"/>
</dbReference>
<keyword evidence="7" id="KW-1185">Reference proteome</keyword>
<dbReference type="InterPro" id="IPR023827">
    <property type="entry name" value="Peptidase_S8_Asp-AS"/>
</dbReference>
<dbReference type="AlphaFoldDB" id="A0AA49JI87"/>
<dbReference type="InterPro" id="IPR000209">
    <property type="entry name" value="Peptidase_S8/S53_dom"/>
</dbReference>
<protein>
    <submittedName>
        <fullName evidence="6">S8 family serine peptidase</fullName>
    </submittedName>
</protein>